<comment type="caution">
    <text evidence="2">The sequence shown here is derived from an EMBL/GenBank/DDBJ whole genome shotgun (WGS) entry which is preliminary data.</text>
</comment>
<proteinExistence type="predicted"/>
<keyword evidence="1" id="KW-0812">Transmembrane</keyword>
<dbReference type="EMBL" id="JBHTIU010000027">
    <property type="protein sequence ID" value="MFD0868947.1"/>
    <property type="molecule type" value="Genomic_DNA"/>
</dbReference>
<keyword evidence="1" id="KW-1133">Transmembrane helix</keyword>
<accession>A0ABW3D6F4</accession>
<evidence type="ECO:0000313" key="2">
    <source>
        <dbReference type="EMBL" id="MFD0868947.1"/>
    </source>
</evidence>
<keyword evidence="3" id="KW-1185">Reference proteome</keyword>
<evidence type="ECO:0000256" key="1">
    <source>
        <dbReference type="SAM" id="Phobius"/>
    </source>
</evidence>
<dbReference type="RefSeq" id="WP_144933701.1">
    <property type="nucleotide sequence ID" value="NZ_JBHTIU010000027.1"/>
</dbReference>
<sequence>MKTVYNFVTGGLIVFFVFISLATVGKLSGYDVDFIPIAEWATKYILPWIALYWLIRLVRAVEAKQGPDKTDSKVSSE</sequence>
<gene>
    <name evidence="2" type="ORF">ACFQ03_07280</name>
</gene>
<name>A0ABW3D6F4_9BACL</name>
<dbReference type="Proteomes" id="UP001597120">
    <property type="component" value="Unassembled WGS sequence"/>
</dbReference>
<evidence type="ECO:0008006" key="4">
    <source>
        <dbReference type="Google" id="ProtNLM"/>
    </source>
</evidence>
<protein>
    <recommendedName>
        <fullName evidence="4">Permease</fullName>
    </recommendedName>
</protein>
<evidence type="ECO:0000313" key="3">
    <source>
        <dbReference type="Proteomes" id="UP001597120"/>
    </source>
</evidence>
<organism evidence="2 3">
    <name type="scientific">Paenibacillus residui</name>
    <dbReference type="NCBI Taxonomy" id="629724"/>
    <lineage>
        <taxon>Bacteria</taxon>
        <taxon>Bacillati</taxon>
        <taxon>Bacillota</taxon>
        <taxon>Bacilli</taxon>
        <taxon>Bacillales</taxon>
        <taxon>Paenibacillaceae</taxon>
        <taxon>Paenibacillus</taxon>
    </lineage>
</organism>
<feature type="transmembrane region" description="Helical" evidence="1">
    <location>
        <begin position="7"/>
        <end position="25"/>
    </location>
</feature>
<keyword evidence="1" id="KW-0472">Membrane</keyword>
<reference evidence="3" key="1">
    <citation type="journal article" date="2019" name="Int. J. Syst. Evol. Microbiol.">
        <title>The Global Catalogue of Microorganisms (GCM) 10K type strain sequencing project: providing services to taxonomists for standard genome sequencing and annotation.</title>
        <authorList>
            <consortium name="The Broad Institute Genomics Platform"/>
            <consortium name="The Broad Institute Genome Sequencing Center for Infectious Disease"/>
            <person name="Wu L."/>
            <person name="Ma J."/>
        </authorList>
    </citation>
    <scope>NUCLEOTIDE SEQUENCE [LARGE SCALE GENOMIC DNA]</scope>
    <source>
        <strain evidence="3">CCUG 57263</strain>
    </source>
</reference>
<feature type="transmembrane region" description="Helical" evidence="1">
    <location>
        <begin position="37"/>
        <end position="55"/>
    </location>
</feature>